<protein>
    <recommendedName>
        <fullName evidence="6">PEP-CTERM system TPR-repeat lipoprotein</fullName>
    </recommendedName>
</protein>
<evidence type="ECO:0000313" key="3">
    <source>
        <dbReference type="EMBL" id="CUH71229.1"/>
    </source>
</evidence>
<gene>
    <name evidence="2" type="ORF">TL5118_01782</name>
    <name evidence="3" type="ORF">TL5120_01015</name>
</gene>
<keyword evidence="1" id="KW-0472">Membrane</keyword>
<reference evidence="2 4" key="1">
    <citation type="submission" date="2015-09" db="EMBL/GenBank/DDBJ databases">
        <authorList>
            <person name="Rodrigo-Torres L."/>
            <person name="Arahal D.R."/>
        </authorList>
    </citation>
    <scope>NUCLEOTIDE SEQUENCE [LARGE SCALE GENOMIC DNA]</scope>
    <source>
        <strain evidence="2 4">CECT 5118</strain>
    </source>
</reference>
<evidence type="ECO:0000256" key="1">
    <source>
        <dbReference type="SAM" id="Phobius"/>
    </source>
</evidence>
<dbReference type="AlphaFoldDB" id="A0A0P1G7N9"/>
<dbReference type="EMBL" id="CYSB01000026">
    <property type="protein sequence ID" value="CUH66489.1"/>
    <property type="molecule type" value="Genomic_DNA"/>
</dbReference>
<keyword evidence="4" id="KW-1185">Reference proteome</keyword>
<accession>A0A0P1G7N9</accession>
<evidence type="ECO:0000313" key="2">
    <source>
        <dbReference type="EMBL" id="CUH66489.1"/>
    </source>
</evidence>
<keyword evidence="1" id="KW-1133">Transmembrane helix</keyword>
<evidence type="ECO:0008006" key="6">
    <source>
        <dbReference type="Google" id="ProtNLM"/>
    </source>
</evidence>
<proteinExistence type="predicted"/>
<organism evidence="3 5">
    <name type="scientific">Thalassovita autumnalis</name>
    <dbReference type="NCBI Taxonomy" id="2072972"/>
    <lineage>
        <taxon>Bacteria</taxon>
        <taxon>Pseudomonadati</taxon>
        <taxon>Pseudomonadota</taxon>
        <taxon>Alphaproteobacteria</taxon>
        <taxon>Rhodobacterales</taxon>
        <taxon>Roseobacteraceae</taxon>
        <taxon>Thalassovita</taxon>
    </lineage>
</organism>
<evidence type="ECO:0000313" key="5">
    <source>
        <dbReference type="Proteomes" id="UP000051887"/>
    </source>
</evidence>
<reference evidence="3 5" key="2">
    <citation type="submission" date="2015-09" db="EMBL/GenBank/DDBJ databases">
        <authorList>
            <consortium name="Swine Surveillance"/>
        </authorList>
    </citation>
    <scope>NUCLEOTIDE SEQUENCE [LARGE SCALE GENOMIC DNA]</scope>
    <source>
        <strain evidence="3 5">5120</strain>
    </source>
</reference>
<feature type="transmembrane region" description="Helical" evidence="1">
    <location>
        <begin position="6"/>
        <end position="26"/>
    </location>
</feature>
<dbReference type="Proteomes" id="UP000051887">
    <property type="component" value="Unassembled WGS sequence"/>
</dbReference>
<dbReference type="Proteomes" id="UP000051086">
    <property type="component" value="Unassembled WGS sequence"/>
</dbReference>
<evidence type="ECO:0000313" key="4">
    <source>
        <dbReference type="Proteomes" id="UP000051086"/>
    </source>
</evidence>
<name>A0A0P1G7N9_9RHOB</name>
<keyword evidence="1" id="KW-0812">Transmembrane</keyword>
<dbReference type="EMBL" id="CYSC01000017">
    <property type="protein sequence ID" value="CUH71229.1"/>
    <property type="molecule type" value="Genomic_DNA"/>
</dbReference>
<sequence length="240" mass="25495">MQTPGLMPLALSAGFGGIFVVALWLLPAELAGQRQVGRGATSIYLQALGSVPEFAAVRSWRVQQAQLTGCDDLLAGPSAKIADPQAMHRVAGACLKRADEVLRSSPTAAIAHLVRAQALAFLGRSVDAESALLLAQKTAPHEGWLAARRLRFVLLNNGLDVPLTGGTAPASEIDLALRADVLTVLQIDDYLPLLVQLYQRQTDRRAWLLAAVEKAPIARKRAFLALLRGALRGASNGGRG</sequence>